<sequence length="141" mass="16297">MAINLNVRSASVIFSILLISGCSNGKLRIGEPPENGVIHAIEKTYPDKSGMMVSSWPYVTLHADSDTFVFLKKFCEEKNYNFENVLPSLGWCISDDKYPLFVFFDDRTGRLGIREKSTNSKELEWINYTKDEFKVLWYNHK</sequence>
<comment type="caution">
    <text evidence="1">The sequence shown here is derived from an EMBL/GenBank/DDBJ whole genome shotgun (WGS) entry which is preliminary data.</text>
</comment>
<accession>A0AAW9HGF5</accession>
<reference evidence="1" key="1">
    <citation type="submission" date="2023-11" db="EMBL/GenBank/DDBJ databases">
        <title>Comparative genomics revealed phylogeny of phytopathogenic Pectobacterium aroidearum based on whole-genome sequencing and function of putative horizontal acquire islands in P. aroidearum PccS1.</title>
        <authorList>
            <person name="Fan J."/>
            <person name="Yang L."/>
        </authorList>
    </citation>
    <scope>NUCLEOTIDE SEQUENCE</scope>
    <source>
        <strain evidence="1">NJAU140</strain>
    </source>
</reference>
<evidence type="ECO:0000313" key="1">
    <source>
        <dbReference type="EMBL" id="MDY4380428.1"/>
    </source>
</evidence>
<proteinExistence type="predicted"/>
<dbReference type="EMBL" id="JAXHOZ010000091">
    <property type="protein sequence ID" value="MDY4380428.1"/>
    <property type="molecule type" value="Genomic_DNA"/>
</dbReference>
<dbReference type="RefSeq" id="WP_320715256.1">
    <property type="nucleotide sequence ID" value="NZ_CP188098.1"/>
</dbReference>
<name>A0AAW9HGF5_9GAMM</name>
<dbReference type="Proteomes" id="UP001269968">
    <property type="component" value="Unassembled WGS sequence"/>
</dbReference>
<gene>
    <name evidence="1" type="ORF">SOV92_21920</name>
</gene>
<evidence type="ECO:0008006" key="3">
    <source>
        <dbReference type="Google" id="ProtNLM"/>
    </source>
</evidence>
<protein>
    <recommendedName>
        <fullName evidence="3">Lipoprotein</fullName>
    </recommendedName>
</protein>
<dbReference type="AlphaFoldDB" id="A0AAW9HGF5"/>
<evidence type="ECO:0000313" key="2">
    <source>
        <dbReference type="Proteomes" id="UP001269968"/>
    </source>
</evidence>
<organism evidence="1 2">
    <name type="scientific">Pectobacterium brasiliense</name>
    <dbReference type="NCBI Taxonomy" id="180957"/>
    <lineage>
        <taxon>Bacteria</taxon>
        <taxon>Pseudomonadati</taxon>
        <taxon>Pseudomonadota</taxon>
        <taxon>Gammaproteobacteria</taxon>
        <taxon>Enterobacterales</taxon>
        <taxon>Pectobacteriaceae</taxon>
        <taxon>Pectobacterium</taxon>
    </lineage>
</organism>